<dbReference type="PIRSF" id="PIRSF030150">
    <property type="entry name" value="UCP030150"/>
    <property type="match status" value="1"/>
</dbReference>
<accession>A0A917ENZ2</accession>
<evidence type="ECO:0000256" key="1">
    <source>
        <dbReference type="ARBA" id="ARBA00022801"/>
    </source>
</evidence>
<protein>
    <submittedName>
        <fullName evidence="5">SrtB family sortase</fullName>
    </submittedName>
</protein>
<evidence type="ECO:0000256" key="4">
    <source>
        <dbReference type="PIRSR" id="PIRSR605754-1"/>
    </source>
</evidence>
<organism evidence="5 6">
    <name type="scientific">Priestia taiwanensis</name>
    <dbReference type="NCBI Taxonomy" id="1347902"/>
    <lineage>
        <taxon>Bacteria</taxon>
        <taxon>Bacillati</taxon>
        <taxon>Bacillota</taxon>
        <taxon>Bacilli</taxon>
        <taxon>Bacillales</taxon>
        <taxon>Bacillaceae</taxon>
        <taxon>Priestia</taxon>
    </lineage>
</organism>
<dbReference type="InterPro" id="IPR015986">
    <property type="entry name" value="SrtB_Firmicute"/>
</dbReference>
<feature type="active site" description="Acyl-thioester intermediate" evidence="2">
    <location>
        <position position="221"/>
    </location>
</feature>
<dbReference type="SUPFAM" id="SSF63817">
    <property type="entry name" value="Sortase"/>
    <property type="match status" value="1"/>
</dbReference>
<dbReference type="EMBL" id="BMFK01000001">
    <property type="protein sequence ID" value="GGE69016.1"/>
    <property type="molecule type" value="Genomic_DNA"/>
</dbReference>
<keyword evidence="6" id="KW-1185">Reference proteome</keyword>
<reference evidence="5" key="2">
    <citation type="submission" date="2020-09" db="EMBL/GenBank/DDBJ databases">
        <authorList>
            <person name="Sun Q."/>
            <person name="Zhou Y."/>
        </authorList>
    </citation>
    <scope>NUCLEOTIDE SEQUENCE</scope>
    <source>
        <strain evidence="5">CGMCC 1.12698</strain>
    </source>
</reference>
<keyword evidence="1" id="KW-0378">Hydrolase</keyword>
<comment type="caution">
    <text evidence="5">The sequence shown here is derived from an EMBL/GenBank/DDBJ whole genome shotgun (WGS) entry which is preliminary data.</text>
</comment>
<evidence type="ECO:0000313" key="5">
    <source>
        <dbReference type="EMBL" id="GGE69016.1"/>
    </source>
</evidence>
<dbReference type="AlphaFoldDB" id="A0A917ENZ2"/>
<sequence length="242" mass="28535">MQRVITLLCIGVFLYSAYELSSIFLGYYHNRNVLAEAQDVYYENMDTETKEEGGMRSSFVQLQKLNPDIVGWITVEGTMIDYPILQAKDNDYYLFRNYKKEDTKAGSIFMDYRNDITVPTRHTILYGHRMKDGSMFGNLKNYLQEDFFRENRNLYYDNLYEGYDLEVFSVYTTTTEFYYIQTDFQNDEEYGGFLQRIQQRSLFDAGVSLTPADRIITFSTCDYDLDPTEGRLVVHAKLVERK</sequence>
<gene>
    <name evidence="5" type="ORF">GCM10007140_18850</name>
</gene>
<dbReference type="CDD" id="cd05826">
    <property type="entry name" value="Sortase_B"/>
    <property type="match status" value="1"/>
</dbReference>
<feature type="active site" description="Proton donor/acceptor" evidence="4">
    <location>
        <position position="128"/>
    </location>
</feature>
<dbReference type="Proteomes" id="UP000605259">
    <property type="component" value="Unassembled WGS sequence"/>
</dbReference>
<dbReference type="RefSeq" id="WP_188388741.1">
    <property type="nucleotide sequence ID" value="NZ_BMFK01000001.1"/>
</dbReference>
<dbReference type="InterPro" id="IPR023365">
    <property type="entry name" value="Sortase_dom-sf"/>
</dbReference>
<dbReference type="Pfam" id="PF04203">
    <property type="entry name" value="Sortase"/>
    <property type="match status" value="1"/>
</dbReference>
<name>A0A917ENZ2_9BACI</name>
<dbReference type="NCBIfam" id="TIGR03064">
    <property type="entry name" value="sortase_srtB"/>
    <property type="match status" value="1"/>
</dbReference>
<reference evidence="5" key="1">
    <citation type="journal article" date="2014" name="Int. J. Syst. Evol. Microbiol.">
        <title>Complete genome sequence of Corynebacterium casei LMG S-19264T (=DSM 44701T), isolated from a smear-ripened cheese.</title>
        <authorList>
            <consortium name="US DOE Joint Genome Institute (JGI-PGF)"/>
            <person name="Walter F."/>
            <person name="Albersmeier A."/>
            <person name="Kalinowski J."/>
            <person name="Ruckert C."/>
        </authorList>
    </citation>
    <scope>NUCLEOTIDE SEQUENCE</scope>
    <source>
        <strain evidence="5">CGMCC 1.12698</strain>
    </source>
</reference>
<evidence type="ECO:0000256" key="2">
    <source>
        <dbReference type="PIRSR" id="PIRSR030150-1"/>
    </source>
</evidence>
<dbReference type="InterPro" id="IPR009835">
    <property type="entry name" value="SrtB"/>
</dbReference>
<feature type="site" description="Transition state stabilizer" evidence="3">
    <location>
        <position position="231"/>
    </location>
</feature>
<dbReference type="InterPro" id="IPR005754">
    <property type="entry name" value="Sortase"/>
</dbReference>
<proteinExistence type="predicted"/>
<evidence type="ECO:0000313" key="6">
    <source>
        <dbReference type="Proteomes" id="UP000605259"/>
    </source>
</evidence>
<dbReference type="Gene3D" id="2.40.260.10">
    <property type="entry name" value="Sortase"/>
    <property type="match status" value="1"/>
</dbReference>
<evidence type="ECO:0000256" key="3">
    <source>
        <dbReference type="PIRSR" id="PIRSR030150-2"/>
    </source>
</evidence>
<dbReference type="GO" id="GO:0016787">
    <property type="term" value="F:hydrolase activity"/>
    <property type="evidence" value="ECO:0007669"/>
    <property type="project" value="UniProtKB-KW"/>
</dbReference>